<proteinExistence type="predicted"/>
<accession>A0A8S5VTL4</accession>
<protein>
    <submittedName>
        <fullName evidence="1">Uncharacterized protein</fullName>
    </submittedName>
</protein>
<dbReference type="EMBL" id="BK035393">
    <property type="protein sequence ID" value="DAG97946.1"/>
    <property type="molecule type" value="Genomic_DNA"/>
</dbReference>
<reference evidence="1" key="1">
    <citation type="journal article" date="2021" name="Proc. Natl. Acad. Sci. U.S.A.">
        <title>A Catalog of Tens of Thousands of Viruses from Human Metagenomes Reveals Hidden Associations with Chronic Diseases.</title>
        <authorList>
            <person name="Tisza M.J."/>
            <person name="Buck C.B."/>
        </authorList>
    </citation>
    <scope>NUCLEOTIDE SEQUENCE</scope>
    <source>
        <strain evidence="1">CtASH1</strain>
    </source>
</reference>
<sequence length="187" mass="21852">MTSARIDGRQFTTSSKQRELFALCLKVIKGGMRLQDVPQKKYYGVKNIVERYYQGKISMEHILEKSTSAIVRGDNGNQTIITNGYKIEKNPNYEDEGGETIFYMYLPKRAIDEIPRIFNYGIRSMNYGSMTETNEFCRFQDNVVVVISTNIKVRKKIDEFKRKAVYYGLDVVRPQDIREIQYKLENV</sequence>
<evidence type="ECO:0000313" key="1">
    <source>
        <dbReference type="EMBL" id="DAG97946.1"/>
    </source>
</evidence>
<organism evidence="1">
    <name type="scientific">Ackermannviridae sp</name>
    <dbReference type="NCBI Taxonomy" id="2831612"/>
    <lineage>
        <taxon>Viruses</taxon>
        <taxon>Duplodnaviria</taxon>
        <taxon>Heunggongvirae</taxon>
        <taxon>Uroviricota</taxon>
        <taxon>Caudoviricetes</taxon>
        <taxon>Pantevenvirales</taxon>
        <taxon>Ackermannviridae</taxon>
    </lineage>
</organism>
<name>A0A8S5VTL4_9CAUD</name>